<dbReference type="PANTHER" id="PTHR33270:SF24">
    <property type="entry name" value="EXPRESSED PROTEIN"/>
    <property type="match status" value="1"/>
</dbReference>
<dbReference type="InterPro" id="IPR055482">
    <property type="entry name" value="DUF7054"/>
</dbReference>
<evidence type="ECO:0000313" key="3">
    <source>
        <dbReference type="EMBL" id="KAK4760572.1"/>
    </source>
</evidence>
<feature type="region of interest" description="Disordered" evidence="1">
    <location>
        <begin position="1"/>
        <end position="30"/>
    </location>
</feature>
<feature type="compositionally biased region" description="Basic residues" evidence="1">
    <location>
        <begin position="1"/>
        <end position="10"/>
    </location>
</feature>
<name>A0AAN7K6I2_9MYRT</name>
<dbReference type="PANTHER" id="PTHR33270">
    <property type="entry name" value="BNAC05G50380D PROTEIN"/>
    <property type="match status" value="1"/>
</dbReference>
<accession>A0AAN7K6I2</accession>
<dbReference type="AlphaFoldDB" id="A0AAN7K6I2"/>
<dbReference type="InterPro" id="IPR040358">
    <property type="entry name" value="At4g22758-like"/>
</dbReference>
<dbReference type="Proteomes" id="UP001345219">
    <property type="component" value="Chromosome 5"/>
</dbReference>
<protein>
    <recommendedName>
        <fullName evidence="2">DUF7054 domain-containing protein</fullName>
    </recommendedName>
</protein>
<gene>
    <name evidence="3" type="ORF">SAY87_005465</name>
</gene>
<sequence>MPTSRPRRAGSRGSDDRSRRRTISVEKASSFHGRGSAFAVDEAAAMKQLRRPRTAPDLTLGRGGLCETPPPLLERPRLTKLLLNVMIRGSAGTIQVLMPPDSTVGDLVSTAVREYVKGGRRPLLAMEDPSFFDLHYSQFSLDSLSREEKLIELGTRNFFVCPKKPELGAAASSTAANCSQEAEVGDGSCFDLLNFMDFLL</sequence>
<comment type="caution">
    <text evidence="3">The sequence shown here is derived from an EMBL/GenBank/DDBJ whole genome shotgun (WGS) entry which is preliminary data.</text>
</comment>
<feature type="domain" description="DUF7054" evidence="2">
    <location>
        <begin position="78"/>
        <end position="161"/>
    </location>
</feature>
<dbReference type="Pfam" id="PF23156">
    <property type="entry name" value="DUF7054"/>
    <property type="match status" value="1"/>
</dbReference>
<evidence type="ECO:0000256" key="1">
    <source>
        <dbReference type="SAM" id="MobiDB-lite"/>
    </source>
</evidence>
<evidence type="ECO:0000259" key="2">
    <source>
        <dbReference type="Pfam" id="PF23156"/>
    </source>
</evidence>
<organism evidence="3 4">
    <name type="scientific">Trapa incisa</name>
    <dbReference type="NCBI Taxonomy" id="236973"/>
    <lineage>
        <taxon>Eukaryota</taxon>
        <taxon>Viridiplantae</taxon>
        <taxon>Streptophyta</taxon>
        <taxon>Embryophyta</taxon>
        <taxon>Tracheophyta</taxon>
        <taxon>Spermatophyta</taxon>
        <taxon>Magnoliopsida</taxon>
        <taxon>eudicotyledons</taxon>
        <taxon>Gunneridae</taxon>
        <taxon>Pentapetalae</taxon>
        <taxon>rosids</taxon>
        <taxon>malvids</taxon>
        <taxon>Myrtales</taxon>
        <taxon>Lythraceae</taxon>
        <taxon>Trapa</taxon>
    </lineage>
</organism>
<proteinExistence type="predicted"/>
<keyword evidence="4" id="KW-1185">Reference proteome</keyword>
<dbReference type="EMBL" id="JAXIOK010000010">
    <property type="protein sequence ID" value="KAK4760572.1"/>
    <property type="molecule type" value="Genomic_DNA"/>
</dbReference>
<evidence type="ECO:0000313" key="4">
    <source>
        <dbReference type="Proteomes" id="UP001345219"/>
    </source>
</evidence>
<reference evidence="3 4" key="1">
    <citation type="journal article" date="2023" name="Hortic Res">
        <title>Pangenome of water caltrop reveals structural variations and asymmetric subgenome divergence after allopolyploidization.</title>
        <authorList>
            <person name="Zhang X."/>
            <person name="Chen Y."/>
            <person name="Wang L."/>
            <person name="Yuan Y."/>
            <person name="Fang M."/>
            <person name="Shi L."/>
            <person name="Lu R."/>
            <person name="Comes H.P."/>
            <person name="Ma Y."/>
            <person name="Chen Y."/>
            <person name="Huang G."/>
            <person name="Zhou Y."/>
            <person name="Zheng Z."/>
            <person name="Qiu Y."/>
        </authorList>
    </citation>
    <scope>NUCLEOTIDE SEQUENCE [LARGE SCALE GENOMIC DNA]</scope>
    <source>
        <tissue evidence="3">Roots</tissue>
    </source>
</reference>